<gene>
    <name evidence="3" type="ORF">GRQ65_17325</name>
</gene>
<name>A0A6L7F2N1_9ACTN</name>
<evidence type="ECO:0000313" key="3">
    <source>
        <dbReference type="EMBL" id="MXG91312.1"/>
    </source>
</evidence>
<comment type="caution">
    <text evidence="3">The sequence shown here is derived from an EMBL/GenBank/DDBJ whole genome shotgun (WGS) entry which is preliminary data.</text>
</comment>
<evidence type="ECO:0000313" key="4">
    <source>
        <dbReference type="Proteomes" id="UP000473325"/>
    </source>
</evidence>
<dbReference type="Pfam" id="PF25547">
    <property type="entry name" value="WXG100_2"/>
    <property type="match status" value="1"/>
</dbReference>
<feature type="domain" description="Outer membrane channel protein CpnT-like N-terminal" evidence="2">
    <location>
        <begin position="47"/>
        <end position="167"/>
    </location>
</feature>
<sequence length="308" mass="31745">MPDVGAAEVVSVWDKINGWMAPLSGMVDNLMRPLVQPLADQFDSITGDSESVKATAEKWRAMADKVKALGEFQTSIASTVAGSWDGQSSEAFQQTVAKLVDEIEAMESHFDDVAEFLDDAAMEVKVAEDAVEAIIRELIEWALLTLAVSAALSIVTLGASAVAGAATAAARAAVAGSKIAMILTKVAQALTALAKALKALKAMKGLEGFVARGLVKAVVLKPVVSAGTGLTGSPLSGAGNALVNGLRDIAVDEYDDQVNGEDNIQTPARDDLDDVMGPLADGTRGPAQAVDGVTDEVDDAVPSLPGSK</sequence>
<evidence type="ECO:0000256" key="1">
    <source>
        <dbReference type="SAM" id="MobiDB-lite"/>
    </source>
</evidence>
<dbReference type="EMBL" id="WUEK01000011">
    <property type="protein sequence ID" value="MXG91312.1"/>
    <property type="molecule type" value="Genomic_DNA"/>
</dbReference>
<organism evidence="3 4">
    <name type="scientific">Nocardioides flavescens</name>
    <dbReference type="NCBI Taxonomy" id="2691959"/>
    <lineage>
        <taxon>Bacteria</taxon>
        <taxon>Bacillati</taxon>
        <taxon>Actinomycetota</taxon>
        <taxon>Actinomycetes</taxon>
        <taxon>Propionibacteriales</taxon>
        <taxon>Nocardioidaceae</taxon>
        <taxon>Nocardioides</taxon>
    </lineage>
</organism>
<dbReference type="SUPFAM" id="SSF140453">
    <property type="entry name" value="EsxAB dimer-like"/>
    <property type="match status" value="1"/>
</dbReference>
<feature type="region of interest" description="Disordered" evidence="1">
    <location>
        <begin position="259"/>
        <end position="308"/>
    </location>
</feature>
<reference evidence="3 4" key="1">
    <citation type="submission" date="2019-12" db="EMBL/GenBank/DDBJ databases">
        <authorList>
            <person name="Kun Z."/>
        </authorList>
    </citation>
    <scope>NUCLEOTIDE SEQUENCE [LARGE SCALE GENOMIC DNA]</scope>
    <source>
        <strain evidence="3 4">YIM 123512</strain>
    </source>
</reference>
<dbReference type="Gene3D" id="1.10.287.1060">
    <property type="entry name" value="ESAT-6-like"/>
    <property type="match status" value="1"/>
</dbReference>
<proteinExistence type="predicted"/>
<dbReference type="AlphaFoldDB" id="A0A6L7F2N1"/>
<keyword evidence="4" id="KW-1185">Reference proteome</keyword>
<protein>
    <recommendedName>
        <fullName evidence="2">Outer membrane channel protein CpnT-like N-terminal domain-containing protein</fullName>
    </recommendedName>
</protein>
<evidence type="ECO:0000259" key="2">
    <source>
        <dbReference type="Pfam" id="PF25547"/>
    </source>
</evidence>
<accession>A0A6L7F2N1</accession>
<dbReference type="Proteomes" id="UP000473325">
    <property type="component" value="Unassembled WGS sequence"/>
</dbReference>
<dbReference type="RefSeq" id="WP_160879239.1">
    <property type="nucleotide sequence ID" value="NZ_WUEK01000011.1"/>
</dbReference>
<dbReference type="InterPro" id="IPR036689">
    <property type="entry name" value="ESAT-6-like_sf"/>
</dbReference>
<dbReference type="InterPro" id="IPR057746">
    <property type="entry name" value="CpnT-like_N"/>
</dbReference>